<proteinExistence type="predicted"/>
<feature type="region of interest" description="Disordered" evidence="1">
    <location>
        <begin position="39"/>
        <end position="74"/>
    </location>
</feature>
<organism evidence="2 3">
    <name type="scientific">Mesorhizobium escarrei</name>
    <dbReference type="NCBI Taxonomy" id="666018"/>
    <lineage>
        <taxon>Bacteria</taxon>
        <taxon>Pseudomonadati</taxon>
        <taxon>Pseudomonadota</taxon>
        <taxon>Alphaproteobacteria</taxon>
        <taxon>Hyphomicrobiales</taxon>
        <taxon>Phyllobacteriaceae</taxon>
        <taxon>Mesorhizobium</taxon>
    </lineage>
</organism>
<dbReference type="EMBL" id="CAKXZT010000163">
    <property type="protein sequence ID" value="CAH2408017.1"/>
    <property type="molecule type" value="Genomic_DNA"/>
</dbReference>
<dbReference type="Proteomes" id="UP001153050">
    <property type="component" value="Unassembled WGS sequence"/>
</dbReference>
<protein>
    <submittedName>
        <fullName evidence="2">Uncharacterized protein</fullName>
    </submittedName>
</protein>
<feature type="region of interest" description="Disordered" evidence="1">
    <location>
        <begin position="1"/>
        <end position="22"/>
    </location>
</feature>
<comment type="caution">
    <text evidence="2">The sequence shown here is derived from an EMBL/GenBank/DDBJ whole genome shotgun (WGS) entry which is preliminary data.</text>
</comment>
<evidence type="ECO:0000256" key="1">
    <source>
        <dbReference type="SAM" id="MobiDB-lite"/>
    </source>
</evidence>
<gene>
    <name evidence="2" type="ORF">MES5069_650007</name>
</gene>
<evidence type="ECO:0000313" key="2">
    <source>
        <dbReference type="EMBL" id="CAH2408017.1"/>
    </source>
</evidence>
<keyword evidence="3" id="KW-1185">Reference proteome</keyword>
<evidence type="ECO:0000313" key="3">
    <source>
        <dbReference type="Proteomes" id="UP001153050"/>
    </source>
</evidence>
<sequence length="74" mass="7774">MGLLGMTPEESSQVGVGPGLPYGGTKLRCTKVRAGEVNRTWSQGGRKNAQQEGASQEGTSQAVEGLRPCLRQAD</sequence>
<reference evidence="2 3" key="1">
    <citation type="submission" date="2022-03" db="EMBL/GenBank/DDBJ databases">
        <authorList>
            <person name="Brunel B."/>
        </authorList>
    </citation>
    <scope>NUCLEOTIDE SEQUENCE [LARGE SCALE GENOMIC DNA]</scope>
    <source>
        <strain evidence="2">STM5069sample</strain>
    </source>
</reference>
<feature type="compositionally biased region" description="Polar residues" evidence="1">
    <location>
        <begin position="39"/>
        <end position="62"/>
    </location>
</feature>
<name>A0ABM9EF77_9HYPH</name>
<accession>A0ABM9EF77</accession>